<keyword evidence="4" id="KW-1185">Reference proteome</keyword>
<gene>
    <name evidence="3" type="ORF">CFN78_19375</name>
</gene>
<dbReference type="NCBIfam" id="TIGR00026">
    <property type="entry name" value="hi_GC_TIGR00026"/>
    <property type="match status" value="1"/>
</dbReference>
<evidence type="ECO:0000313" key="3">
    <source>
        <dbReference type="EMBL" id="OZM71675.1"/>
    </source>
</evidence>
<dbReference type="GO" id="GO:0016491">
    <property type="term" value="F:oxidoreductase activity"/>
    <property type="evidence" value="ECO:0007669"/>
    <property type="project" value="InterPro"/>
</dbReference>
<dbReference type="InterPro" id="IPR004378">
    <property type="entry name" value="F420H2_quin_Rdtase"/>
</dbReference>
<evidence type="ECO:0000256" key="2">
    <source>
        <dbReference type="ARBA" id="ARBA00049106"/>
    </source>
</evidence>
<dbReference type="PANTHER" id="PTHR39428:SF3">
    <property type="entry name" value="DEAZAFLAVIN-DEPENDENT NITROREDUCTASE"/>
    <property type="match status" value="1"/>
</dbReference>
<organism evidence="3 4">
    <name type="scientific">Amycolatopsis antarctica</name>
    <dbReference type="NCBI Taxonomy" id="1854586"/>
    <lineage>
        <taxon>Bacteria</taxon>
        <taxon>Bacillati</taxon>
        <taxon>Actinomycetota</taxon>
        <taxon>Actinomycetes</taxon>
        <taxon>Pseudonocardiales</taxon>
        <taxon>Pseudonocardiaceae</taxon>
        <taxon>Amycolatopsis</taxon>
    </lineage>
</organism>
<protein>
    <submittedName>
        <fullName evidence="3">Nitroreductase</fullName>
    </submittedName>
</protein>
<accession>A0A263D2U4</accession>
<sequence>MLFGDEHVQRYEETDGEVGHEWQDGVPTLVLTTKGRKTGQDRKFALIYQEHEGAYVIVASKGGADSHPGWYLNLVDNPEVGVQVKDDKFTARARTASEQEKAVLWPKMATVWPQYDEYQKKTDRLIPVVVLDRV</sequence>
<dbReference type="InParanoid" id="A0A263D2U4"/>
<dbReference type="OrthoDB" id="8225825at2"/>
<evidence type="ECO:0000256" key="1">
    <source>
        <dbReference type="ARBA" id="ARBA00008710"/>
    </source>
</evidence>
<dbReference type="Gene3D" id="2.30.110.10">
    <property type="entry name" value="Electron Transport, Fmn-binding Protein, Chain A"/>
    <property type="match status" value="1"/>
</dbReference>
<comment type="caution">
    <text evidence="3">The sequence shown here is derived from an EMBL/GenBank/DDBJ whole genome shotgun (WGS) entry which is preliminary data.</text>
</comment>
<dbReference type="Pfam" id="PF04075">
    <property type="entry name" value="F420H2_quin_red"/>
    <property type="match status" value="1"/>
</dbReference>
<dbReference type="InterPro" id="IPR012349">
    <property type="entry name" value="Split_barrel_FMN-bd"/>
</dbReference>
<dbReference type="RefSeq" id="WP_094864257.1">
    <property type="nucleotide sequence ID" value="NZ_NKYE01000012.1"/>
</dbReference>
<dbReference type="GO" id="GO:0070967">
    <property type="term" value="F:coenzyme F420 binding"/>
    <property type="evidence" value="ECO:0007669"/>
    <property type="project" value="TreeGrafter"/>
</dbReference>
<dbReference type="PANTHER" id="PTHR39428">
    <property type="entry name" value="F420H(2)-DEPENDENT QUINONE REDUCTASE RV1261C"/>
    <property type="match status" value="1"/>
</dbReference>
<dbReference type="AlphaFoldDB" id="A0A263D2U4"/>
<comment type="similarity">
    <text evidence="1">Belongs to the F420H(2)-dependent quinone reductase family.</text>
</comment>
<dbReference type="Proteomes" id="UP000242444">
    <property type="component" value="Unassembled WGS sequence"/>
</dbReference>
<comment type="catalytic activity">
    <reaction evidence="2">
        <text>oxidized coenzyme F420-(gamma-L-Glu)(n) + a quinol + H(+) = reduced coenzyme F420-(gamma-L-Glu)(n) + a quinone</text>
        <dbReference type="Rhea" id="RHEA:39663"/>
        <dbReference type="Rhea" id="RHEA-COMP:12939"/>
        <dbReference type="Rhea" id="RHEA-COMP:14378"/>
        <dbReference type="ChEBI" id="CHEBI:15378"/>
        <dbReference type="ChEBI" id="CHEBI:24646"/>
        <dbReference type="ChEBI" id="CHEBI:132124"/>
        <dbReference type="ChEBI" id="CHEBI:133980"/>
        <dbReference type="ChEBI" id="CHEBI:139511"/>
    </reaction>
</comment>
<name>A0A263D2U4_9PSEU</name>
<proteinExistence type="inferred from homology"/>
<dbReference type="EMBL" id="NKYE01000012">
    <property type="protein sequence ID" value="OZM71675.1"/>
    <property type="molecule type" value="Genomic_DNA"/>
</dbReference>
<dbReference type="GO" id="GO:0005886">
    <property type="term" value="C:plasma membrane"/>
    <property type="evidence" value="ECO:0007669"/>
    <property type="project" value="TreeGrafter"/>
</dbReference>
<reference evidence="3 4" key="1">
    <citation type="submission" date="2017-07" db="EMBL/GenBank/DDBJ databases">
        <title>Amycolatopsis antarcticus sp. nov., isolated from the surface of an Antarcticus brown macroalga.</title>
        <authorList>
            <person name="Wang J."/>
            <person name="Leiva S."/>
            <person name="Huang J."/>
            <person name="Huang Y."/>
        </authorList>
    </citation>
    <scope>NUCLEOTIDE SEQUENCE [LARGE SCALE GENOMIC DNA]</scope>
    <source>
        <strain evidence="3 4">AU-G6</strain>
    </source>
</reference>
<evidence type="ECO:0000313" key="4">
    <source>
        <dbReference type="Proteomes" id="UP000242444"/>
    </source>
</evidence>